<dbReference type="AlphaFoldDB" id="A0A133KS70"/>
<accession>A0A133KS70</accession>
<reference evidence="2 3" key="1">
    <citation type="submission" date="2016-01" db="EMBL/GenBank/DDBJ databases">
        <authorList>
            <person name="Oliw E.H."/>
        </authorList>
    </citation>
    <scope>NUCLEOTIDE SEQUENCE [LARGE SCALE GENOMIC DNA]</scope>
    <source>
        <strain evidence="2 3">MJR8628B</strain>
    </source>
</reference>
<evidence type="ECO:0000313" key="2">
    <source>
        <dbReference type="EMBL" id="KWZ82180.1"/>
    </source>
</evidence>
<evidence type="ECO:0000256" key="1">
    <source>
        <dbReference type="SAM" id="MobiDB-lite"/>
    </source>
</evidence>
<sequence length="41" mass="4760">MPCSFAMAFLFNHSHQHRHHETRPACTGRDRTNRKTPPGTQ</sequence>
<organism evidence="2 3">
    <name type="scientific">Bifidobacterium bifidum</name>
    <dbReference type="NCBI Taxonomy" id="1681"/>
    <lineage>
        <taxon>Bacteria</taxon>
        <taxon>Bacillati</taxon>
        <taxon>Actinomycetota</taxon>
        <taxon>Actinomycetes</taxon>
        <taxon>Bifidobacteriales</taxon>
        <taxon>Bifidobacteriaceae</taxon>
        <taxon>Bifidobacterium</taxon>
    </lineage>
</organism>
<dbReference type="EMBL" id="LRPO01000019">
    <property type="protein sequence ID" value="KWZ82180.1"/>
    <property type="molecule type" value="Genomic_DNA"/>
</dbReference>
<gene>
    <name evidence="2" type="ORF">HMPREF3196_00482</name>
</gene>
<proteinExistence type="predicted"/>
<feature type="region of interest" description="Disordered" evidence="1">
    <location>
        <begin position="13"/>
        <end position="41"/>
    </location>
</feature>
<dbReference type="Proteomes" id="UP000070092">
    <property type="component" value="Unassembled WGS sequence"/>
</dbReference>
<comment type="caution">
    <text evidence="2">The sequence shown here is derived from an EMBL/GenBank/DDBJ whole genome shotgun (WGS) entry which is preliminary data.</text>
</comment>
<protein>
    <submittedName>
        <fullName evidence="2">Uncharacterized protein</fullName>
    </submittedName>
</protein>
<name>A0A133KS70_BIFBI</name>
<evidence type="ECO:0000313" key="3">
    <source>
        <dbReference type="Proteomes" id="UP000070092"/>
    </source>
</evidence>